<dbReference type="PIRSF" id="PIRSF001439">
    <property type="entry name" value="CryM"/>
    <property type="match status" value="1"/>
</dbReference>
<dbReference type="EMBL" id="AP026561">
    <property type="protein sequence ID" value="BDP43654.1"/>
    <property type="molecule type" value="Genomic_DNA"/>
</dbReference>
<keyword evidence="1" id="KW-0614">Plasmid</keyword>
<reference evidence="1" key="1">
    <citation type="submission" date="2022-07" db="EMBL/GenBank/DDBJ databases">
        <title>Complete Genome Sequence of the Radioresistant Bacterium Deinococcus aetherius ST0316, Isolated from the Air Dust collected in Lower Stratosphere above Japan.</title>
        <authorList>
            <person name="Satoh K."/>
            <person name="Hagiwara K."/>
            <person name="Katsumata K."/>
            <person name="Kubo A."/>
            <person name="Yokobori S."/>
            <person name="Yamagishi A."/>
            <person name="Oono Y."/>
            <person name="Narumi I."/>
        </authorList>
    </citation>
    <scope>NUCLEOTIDE SEQUENCE</scope>
    <source>
        <strain evidence="1">ST0316</strain>
        <plasmid evidence="1">pDAETH-1</plasmid>
    </source>
</reference>
<evidence type="ECO:0000313" key="1">
    <source>
        <dbReference type="EMBL" id="BDP43654.1"/>
    </source>
</evidence>
<sequence>MSAVRIIGADELRAAVRFEDLIEPVSRAFREASAGLAENGLIVTFPGERPDLGDVYVKTGVLRGHRVYIVKVSPWFALNVERGQPQGGFIGVFDSGTGHTLAILNEEHYLSDIRTAAAGSLAARVLAPAHVGTAAVLGAGVQAYWQPQALYRERPFETLLIWARTPEKASALAARLAPVLPGVDILVSDNLERTVREADVLITATQAREPLVRGEWLREGQHITAVGADDATKCELDAATLKRARVFVDDRQTAAANGDVYHAVQAGGYTPGDVAGEIGEVLAGRKAGRISAGDITVAKFVGIGVQDLAAAEVALEKLGVLQAPALP</sequence>
<keyword evidence="2" id="KW-1185">Reference proteome</keyword>
<dbReference type="SUPFAM" id="SSF51735">
    <property type="entry name" value="NAD(P)-binding Rossmann-fold domains"/>
    <property type="match status" value="1"/>
</dbReference>
<dbReference type="InterPro" id="IPR036291">
    <property type="entry name" value="NAD(P)-bd_dom_sf"/>
</dbReference>
<dbReference type="RefSeq" id="WP_264777522.1">
    <property type="nucleotide sequence ID" value="NZ_AP026561.1"/>
</dbReference>
<organism evidence="1 2">
    <name type="scientific">Deinococcus aetherius</name>
    <dbReference type="NCBI Taxonomy" id="200252"/>
    <lineage>
        <taxon>Bacteria</taxon>
        <taxon>Thermotogati</taxon>
        <taxon>Deinococcota</taxon>
        <taxon>Deinococci</taxon>
        <taxon>Deinococcales</taxon>
        <taxon>Deinococcaceae</taxon>
        <taxon>Deinococcus</taxon>
    </lineage>
</organism>
<gene>
    <name evidence="1" type="primary">arcB</name>
    <name evidence="1" type="ORF">DAETH_36230</name>
</gene>
<dbReference type="PANTHER" id="PTHR13812:SF19">
    <property type="entry name" value="KETIMINE REDUCTASE MU-CRYSTALLIN"/>
    <property type="match status" value="1"/>
</dbReference>
<dbReference type="Gene3D" id="3.40.50.720">
    <property type="entry name" value="NAD(P)-binding Rossmann-like Domain"/>
    <property type="match status" value="1"/>
</dbReference>
<dbReference type="Pfam" id="PF02423">
    <property type="entry name" value="OCD_Mu_crystall"/>
    <property type="match status" value="1"/>
</dbReference>
<accession>A0ABN6RLA9</accession>
<dbReference type="PANTHER" id="PTHR13812">
    <property type="entry name" value="KETIMINE REDUCTASE MU-CRYSTALLIN"/>
    <property type="match status" value="1"/>
</dbReference>
<evidence type="ECO:0000313" key="2">
    <source>
        <dbReference type="Proteomes" id="UP001064971"/>
    </source>
</evidence>
<name>A0ABN6RLA9_9DEIO</name>
<dbReference type="InterPro" id="IPR023401">
    <property type="entry name" value="ODC_N"/>
</dbReference>
<proteinExistence type="predicted"/>
<geneLocation type="plasmid" evidence="1 2">
    <name>pDAETH-1</name>
</geneLocation>
<dbReference type="Proteomes" id="UP001064971">
    <property type="component" value="Plasmid pDAETH-1"/>
</dbReference>
<protein>
    <submittedName>
        <fullName evidence="1">Cyclodeaminase</fullName>
    </submittedName>
</protein>
<dbReference type="InterPro" id="IPR003462">
    <property type="entry name" value="ODC_Mu_crystall"/>
</dbReference>
<dbReference type="Gene3D" id="3.30.1780.10">
    <property type="entry name" value="ornithine cyclodeaminase, domain 1"/>
    <property type="match status" value="1"/>
</dbReference>